<dbReference type="RefSeq" id="WP_165877023.1">
    <property type="nucleotide sequence ID" value="NZ_SLWB01000005.1"/>
</dbReference>
<evidence type="ECO:0000313" key="10">
    <source>
        <dbReference type="Proteomes" id="UP000294830"/>
    </source>
</evidence>
<evidence type="ECO:0000256" key="3">
    <source>
        <dbReference type="ARBA" id="ARBA00022448"/>
    </source>
</evidence>
<dbReference type="InterPro" id="IPR003423">
    <property type="entry name" value="OMP_efflux"/>
</dbReference>
<reference evidence="9 10" key="1">
    <citation type="submission" date="2019-03" db="EMBL/GenBank/DDBJ databases">
        <title>Genomic Encyclopedia of Archaeal and Bacterial Type Strains, Phase II (KMG-II): from individual species to whole genera.</title>
        <authorList>
            <person name="Goeker M."/>
        </authorList>
    </citation>
    <scope>NUCLEOTIDE SEQUENCE [LARGE SCALE GENOMIC DNA]</scope>
    <source>
        <strain evidence="9 10">RL-C</strain>
    </source>
</reference>
<dbReference type="PANTHER" id="PTHR30026:SF20">
    <property type="entry name" value="OUTER MEMBRANE PROTEIN TOLC"/>
    <property type="match status" value="1"/>
</dbReference>
<comment type="subcellular location">
    <subcellularLocation>
        <location evidence="1">Cell outer membrane</location>
    </subcellularLocation>
</comment>
<organism evidence="9 10">
    <name type="scientific">Acetobacteroides hydrogenigenes</name>
    <dbReference type="NCBI Taxonomy" id="979970"/>
    <lineage>
        <taxon>Bacteria</taxon>
        <taxon>Pseudomonadati</taxon>
        <taxon>Bacteroidota</taxon>
        <taxon>Bacteroidia</taxon>
        <taxon>Bacteroidales</taxon>
        <taxon>Rikenellaceae</taxon>
        <taxon>Acetobacteroides</taxon>
    </lineage>
</organism>
<feature type="chain" id="PRO_5020374508" evidence="8">
    <location>
        <begin position="22"/>
        <end position="453"/>
    </location>
</feature>
<keyword evidence="8" id="KW-0732">Signal</keyword>
<sequence>MNLRTVGMLALLLSASTAALAQEPWGLERCIQYAISNNITIKQQELRVSSSQNAVKKAQWSQTPSLSASSNNTVSFGRSRDNSNFASVDKTAWSGSLGIGSQLNLFNGFSIRSTIAKSKLDLQSDLLEVERTRNDISLNIAAAYLQVLFNEELVSISERQLETTHLQVDRTQKLVDAGNLSQSNLLEIRSQQAQEEVSLVNAQNQLDIAYLTLKQLLELPADTAFKVEHPSRLTVNEQYALSTPGLLYQTSQSLPQIKSAEIKVASAEKGVALAKSGYYPSLMLSAQYGTSYFNQAMELKGLNPDGSMIYGKQAIRDQLDKNQSIGIGLSLNIPIFDRFSTKYEVSNARIGHTLAQLDLQQRKNTLYKEISQAHADAVGALKKYAATQKAREALAESFSSIDKKFNVGAANSLDYNTAKNKLSQSESELLQAKYQFIFKTKILDFYKGVPIKL</sequence>
<evidence type="ECO:0000256" key="6">
    <source>
        <dbReference type="ARBA" id="ARBA00023136"/>
    </source>
</evidence>
<name>A0A4R2ENE1_9BACT</name>
<feature type="signal peptide" evidence="8">
    <location>
        <begin position="1"/>
        <end position="21"/>
    </location>
</feature>
<keyword evidence="3" id="KW-0813">Transport</keyword>
<evidence type="ECO:0000256" key="2">
    <source>
        <dbReference type="ARBA" id="ARBA00007613"/>
    </source>
</evidence>
<dbReference type="GO" id="GO:1990281">
    <property type="term" value="C:efflux pump complex"/>
    <property type="evidence" value="ECO:0007669"/>
    <property type="project" value="TreeGrafter"/>
</dbReference>
<keyword evidence="7" id="KW-0998">Cell outer membrane</keyword>
<keyword evidence="4" id="KW-1134">Transmembrane beta strand</keyword>
<dbReference type="EMBL" id="SLWB01000005">
    <property type="protein sequence ID" value="TCN68966.1"/>
    <property type="molecule type" value="Genomic_DNA"/>
</dbReference>
<evidence type="ECO:0000256" key="5">
    <source>
        <dbReference type="ARBA" id="ARBA00022692"/>
    </source>
</evidence>
<dbReference type="GO" id="GO:0009279">
    <property type="term" value="C:cell outer membrane"/>
    <property type="evidence" value="ECO:0007669"/>
    <property type="project" value="UniProtKB-SubCell"/>
</dbReference>
<dbReference type="Gene3D" id="1.20.1600.10">
    <property type="entry name" value="Outer membrane efflux proteins (OEP)"/>
    <property type="match status" value="1"/>
</dbReference>
<dbReference type="Pfam" id="PF02321">
    <property type="entry name" value="OEP"/>
    <property type="match status" value="2"/>
</dbReference>
<comment type="similarity">
    <text evidence="2">Belongs to the outer membrane factor (OMF) (TC 1.B.17) family.</text>
</comment>
<evidence type="ECO:0000256" key="4">
    <source>
        <dbReference type="ARBA" id="ARBA00022452"/>
    </source>
</evidence>
<accession>A0A4R2ENE1</accession>
<gene>
    <name evidence="9" type="ORF">CLV25_105168</name>
</gene>
<dbReference type="PANTHER" id="PTHR30026">
    <property type="entry name" value="OUTER MEMBRANE PROTEIN TOLC"/>
    <property type="match status" value="1"/>
</dbReference>
<protein>
    <submittedName>
        <fullName evidence="9">Outer membrane protein</fullName>
    </submittedName>
</protein>
<dbReference type="AlphaFoldDB" id="A0A4R2ENE1"/>
<proteinExistence type="inferred from homology"/>
<evidence type="ECO:0000256" key="7">
    <source>
        <dbReference type="ARBA" id="ARBA00023237"/>
    </source>
</evidence>
<dbReference type="SUPFAM" id="SSF56954">
    <property type="entry name" value="Outer membrane efflux proteins (OEP)"/>
    <property type="match status" value="1"/>
</dbReference>
<keyword evidence="5" id="KW-0812">Transmembrane</keyword>
<dbReference type="Proteomes" id="UP000294830">
    <property type="component" value="Unassembled WGS sequence"/>
</dbReference>
<dbReference type="GO" id="GO:0015288">
    <property type="term" value="F:porin activity"/>
    <property type="evidence" value="ECO:0007669"/>
    <property type="project" value="TreeGrafter"/>
</dbReference>
<evidence type="ECO:0000256" key="8">
    <source>
        <dbReference type="SAM" id="SignalP"/>
    </source>
</evidence>
<comment type="caution">
    <text evidence="9">The sequence shown here is derived from an EMBL/GenBank/DDBJ whole genome shotgun (WGS) entry which is preliminary data.</text>
</comment>
<dbReference type="InterPro" id="IPR051906">
    <property type="entry name" value="TolC-like"/>
</dbReference>
<evidence type="ECO:0000313" key="9">
    <source>
        <dbReference type="EMBL" id="TCN68966.1"/>
    </source>
</evidence>
<keyword evidence="10" id="KW-1185">Reference proteome</keyword>
<keyword evidence="6" id="KW-0472">Membrane</keyword>
<evidence type="ECO:0000256" key="1">
    <source>
        <dbReference type="ARBA" id="ARBA00004442"/>
    </source>
</evidence>
<dbReference type="GO" id="GO:0015562">
    <property type="term" value="F:efflux transmembrane transporter activity"/>
    <property type="evidence" value="ECO:0007669"/>
    <property type="project" value="InterPro"/>
</dbReference>